<organism evidence="2 3">
    <name type="scientific">Albugo candida</name>
    <dbReference type="NCBI Taxonomy" id="65357"/>
    <lineage>
        <taxon>Eukaryota</taxon>
        <taxon>Sar</taxon>
        <taxon>Stramenopiles</taxon>
        <taxon>Oomycota</taxon>
        <taxon>Peronosporomycetes</taxon>
        <taxon>Albuginales</taxon>
        <taxon>Albuginaceae</taxon>
        <taxon>Albugo</taxon>
    </lineage>
</organism>
<gene>
    <name evidence="2" type="ORF">BN9_102130</name>
</gene>
<dbReference type="Proteomes" id="UP000053237">
    <property type="component" value="Unassembled WGS sequence"/>
</dbReference>
<dbReference type="InterPro" id="IPR000477">
    <property type="entry name" value="RT_dom"/>
</dbReference>
<dbReference type="STRING" id="65357.A0A024FV21"/>
<name>A0A024FV21_9STRA</name>
<proteinExistence type="predicted"/>
<dbReference type="Pfam" id="PF00078">
    <property type="entry name" value="RVT_1"/>
    <property type="match status" value="1"/>
</dbReference>
<sequence>MMGASLVIPRKQLKSSRNFFQANFTNPISVSVGTYIMESPITAEEVTQALRSLKYNRAPGADHIPAELLKYNPPVVSDLLARAINVIFRTSLHPCAKALINGVVITVPKPNRPTGSCANLRPITRLSTTRKTISTTILNRIRTKWIIGCRLTRVAFESPATSVYILGIDLSKAFDTIDRHRFLMVLDSILDPDEVQMIKALLSATTLQIRLGVKSYSKFARNHGTPQGDALSPLLFVVYLEAALSDLCLHLELSMRELNAIVFANDMDFIHHDSTRLEHILLVAERVFRAWSLTINVSKTDRKTIARAPNTTDESWRTVANWDHYLATPKTYKKFLETMDSFSPTSRNTTLSLIQCLCVAYSAIQLWNMGSHEPRNCQS</sequence>
<accession>A0A024FV21</accession>
<dbReference type="EMBL" id="CAIX01000261">
    <property type="protein sequence ID" value="CCI10474.1"/>
    <property type="molecule type" value="Genomic_DNA"/>
</dbReference>
<comment type="caution">
    <text evidence="2">The sequence shown here is derived from an EMBL/GenBank/DDBJ whole genome shotgun (WGS) entry which is preliminary data.</text>
</comment>
<evidence type="ECO:0000313" key="2">
    <source>
        <dbReference type="EMBL" id="CCI10474.1"/>
    </source>
</evidence>
<dbReference type="PANTHER" id="PTHR19446">
    <property type="entry name" value="REVERSE TRANSCRIPTASES"/>
    <property type="match status" value="1"/>
</dbReference>
<dbReference type="OrthoDB" id="117013at2759"/>
<dbReference type="InterPro" id="IPR043502">
    <property type="entry name" value="DNA/RNA_pol_sf"/>
</dbReference>
<dbReference type="AlphaFoldDB" id="A0A024FV21"/>
<evidence type="ECO:0000259" key="1">
    <source>
        <dbReference type="PROSITE" id="PS50878"/>
    </source>
</evidence>
<keyword evidence="3" id="KW-1185">Reference proteome</keyword>
<protein>
    <recommendedName>
        <fullName evidence="1">Reverse transcriptase domain-containing protein</fullName>
    </recommendedName>
</protein>
<dbReference type="PROSITE" id="PS50878">
    <property type="entry name" value="RT_POL"/>
    <property type="match status" value="1"/>
</dbReference>
<reference evidence="2 3" key="1">
    <citation type="submission" date="2012-05" db="EMBL/GenBank/DDBJ databases">
        <title>Recombination and specialization in a pathogen metapopulation.</title>
        <authorList>
            <person name="Gardiner A."/>
            <person name="Kemen E."/>
            <person name="Schultz-Larsen T."/>
            <person name="MacLean D."/>
            <person name="Van Oosterhout C."/>
            <person name="Jones J.D.G."/>
        </authorList>
    </citation>
    <scope>NUCLEOTIDE SEQUENCE [LARGE SCALE GENOMIC DNA]</scope>
    <source>
        <strain evidence="2 3">Ac Nc2</strain>
    </source>
</reference>
<dbReference type="InParanoid" id="A0A024FV21"/>
<dbReference type="SUPFAM" id="SSF56672">
    <property type="entry name" value="DNA/RNA polymerases"/>
    <property type="match status" value="1"/>
</dbReference>
<feature type="domain" description="Reverse transcriptase" evidence="1">
    <location>
        <begin position="88"/>
        <end position="327"/>
    </location>
</feature>
<evidence type="ECO:0000313" key="3">
    <source>
        <dbReference type="Proteomes" id="UP000053237"/>
    </source>
</evidence>